<dbReference type="RefSeq" id="WP_207566925.1">
    <property type="nucleotide sequence ID" value="NZ_CP071446.1"/>
</dbReference>
<organism evidence="5 6">
    <name type="scientific">Thermosipho ferrireducens</name>
    <dbReference type="NCBI Taxonomy" id="2571116"/>
    <lineage>
        <taxon>Bacteria</taxon>
        <taxon>Thermotogati</taxon>
        <taxon>Thermotogota</taxon>
        <taxon>Thermotogae</taxon>
        <taxon>Thermotogales</taxon>
        <taxon>Fervidobacteriaceae</taxon>
        <taxon>Thermosipho</taxon>
    </lineage>
</organism>
<dbReference type="GO" id="GO:0003677">
    <property type="term" value="F:DNA binding"/>
    <property type="evidence" value="ECO:0007669"/>
    <property type="project" value="UniProtKB-KW"/>
</dbReference>
<accession>A0ABX7SAA5</accession>
<dbReference type="PANTHER" id="PTHR30146:SF154">
    <property type="entry name" value="TRANSCRIPTION REGULATOR, MEMBER OF GALR FAMILY"/>
    <property type="match status" value="1"/>
</dbReference>
<dbReference type="Gene3D" id="3.40.50.2300">
    <property type="match status" value="2"/>
</dbReference>
<dbReference type="PROSITE" id="PS50932">
    <property type="entry name" value="HTH_LACI_2"/>
    <property type="match status" value="1"/>
</dbReference>
<dbReference type="CDD" id="cd06267">
    <property type="entry name" value="PBP1_LacI_sugar_binding-like"/>
    <property type="match status" value="1"/>
</dbReference>
<evidence type="ECO:0000259" key="4">
    <source>
        <dbReference type="PROSITE" id="PS50932"/>
    </source>
</evidence>
<name>A0ABX7SAA5_9BACT</name>
<gene>
    <name evidence="5" type="ORF">JYK00_01295</name>
</gene>
<dbReference type="InterPro" id="IPR028082">
    <property type="entry name" value="Peripla_BP_I"/>
</dbReference>
<keyword evidence="3" id="KW-0804">Transcription</keyword>
<keyword evidence="6" id="KW-1185">Reference proteome</keyword>
<feature type="domain" description="HTH lacI-type" evidence="4">
    <location>
        <begin position="2"/>
        <end position="56"/>
    </location>
</feature>
<evidence type="ECO:0000256" key="1">
    <source>
        <dbReference type="ARBA" id="ARBA00023015"/>
    </source>
</evidence>
<dbReference type="InterPro" id="IPR046335">
    <property type="entry name" value="LacI/GalR-like_sensor"/>
</dbReference>
<dbReference type="SUPFAM" id="SSF47413">
    <property type="entry name" value="lambda repressor-like DNA-binding domains"/>
    <property type="match status" value="1"/>
</dbReference>
<evidence type="ECO:0000313" key="5">
    <source>
        <dbReference type="EMBL" id="QTA38205.1"/>
    </source>
</evidence>
<proteinExistence type="predicted"/>
<dbReference type="PROSITE" id="PS00356">
    <property type="entry name" value="HTH_LACI_1"/>
    <property type="match status" value="1"/>
</dbReference>
<evidence type="ECO:0000313" key="6">
    <source>
        <dbReference type="Proteomes" id="UP000671862"/>
    </source>
</evidence>
<evidence type="ECO:0000256" key="3">
    <source>
        <dbReference type="ARBA" id="ARBA00023163"/>
    </source>
</evidence>
<protein>
    <submittedName>
        <fullName evidence="5">LacI family DNA-binding transcriptional regulator</fullName>
    </submittedName>
</protein>
<dbReference type="InterPro" id="IPR010982">
    <property type="entry name" value="Lambda_DNA-bd_dom_sf"/>
</dbReference>
<dbReference type="Gene3D" id="1.10.260.40">
    <property type="entry name" value="lambda repressor-like DNA-binding domains"/>
    <property type="match status" value="1"/>
</dbReference>
<sequence>MPTIEDVAKEANVSIATVSRVLNNSGYVSERTKMKVWSAIKKLNYKPKLSAASLARHKQVFRVGICESKRLQKMERESFTPEFYSVILTALIETGTTYGLSFYKTNLDAPEEHDAYILLGGDTTIETIKMYKDMKKPFLLLDHYIPGQKVDCIVSNGYDGAYYAVNYLIEKGFKKIVHVHGPLNSYGFRSRYEGYTMAMTEAGLFPRYFEYDDVNDNMNDVIGIILRNYGVPDAIFASNDITAMRVIRELKKRGLNIPQDVSVIGFDDIISAEKFDPPLTTVKVFKDEMGSLAAKRIYELIVKQDPHPIVISLFTKFVKRKSSI</sequence>
<keyword evidence="2 5" id="KW-0238">DNA-binding</keyword>
<dbReference type="InterPro" id="IPR000843">
    <property type="entry name" value="HTH_LacI"/>
</dbReference>
<evidence type="ECO:0000256" key="2">
    <source>
        <dbReference type="ARBA" id="ARBA00023125"/>
    </source>
</evidence>
<dbReference type="Pfam" id="PF00356">
    <property type="entry name" value="LacI"/>
    <property type="match status" value="1"/>
</dbReference>
<dbReference type="Pfam" id="PF13377">
    <property type="entry name" value="Peripla_BP_3"/>
    <property type="match status" value="1"/>
</dbReference>
<reference evidence="5 6" key="1">
    <citation type="submission" date="2021-03" db="EMBL/GenBank/DDBJ databases">
        <title>Thermosipho ferrireducens sp.nov., an anaerobic thermophilic iron-reducing bacterium isolated from a deep-sea hydrothermal sulfide deposits.</title>
        <authorList>
            <person name="Zeng X."/>
            <person name="Chen Y."/>
            <person name="Shao Z."/>
        </authorList>
    </citation>
    <scope>NUCLEOTIDE SEQUENCE [LARGE SCALE GENOMIC DNA]</scope>
    <source>
        <strain evidence="5 6">JL129W03</strain>
    </source>
</reference>
<dbReference type="EMBL" id="CP071446">
    <property type="protein sequence ID" value="QTA38205.1"/>
    <property type="molecule type" value="Genomic_DNA"/>
</dbReference>
<dbReference type="PANTHER" id="PTHR30146">
    <property type="entry name" value="LACI-RELATED TRANSCRIPTIONAL REPRESSOR"/>
    <property type="match status" value="1"/>
</dbReference>
<keyword evidence="1" id="KW-0805">Transcription regulation</keyword>
<dbReference type="CDD" id="cd01392">
    <property type="entry name" value="HTH_LacI"/>
    <property type="match status" value="1"/>
</dbReference>
<dbReference type="SUPFAM" id="SSF53822">
    <property type="entry name" value="Periplasmic binding protein-like I"/>
    <property type="match status" value="1"/>
</dbReference>
<dbReference type="PRINTS" id="PR00036">
    <property type="entry name" value="HTHLACI"/>
</dbReference>
<dbReference type="Proteomes" id="UP000671862">
    <property type="component" value="Chromosome"/>
</dbReference>
<dbReference type="SMART" id="SM00354">
    <property type="entry name" value="HTH_LACI"/>
    <property type="match status" value="1"/>
</dbReference>